<evidence type="ECO:0008006" key="3">
    <source>
        <dbReference type="Google" id="ProtNLM"/>
    </source>
</evidence>
<proteinExistence type="predicted"/>
<gene>
    <name evidence="1" type="ORF">VAT7223_02324</name>
</gene>
<accession>A0A1C3ITH4</accession>
<dbReference type="PANTHER" id="PTHR34290:SF2">
    <property type="entry name" value="OS04G0668800 PROTEIN"/>
    <property type="match status" value="1"/>
</dbReference>
<dbReference type="InterPro" id="IPR036249">
    <property type="entry name" value="Thioredoxin-like_sf"/>
</dbReference>
<dbReference type="EMBL" id="FLQP01000029">
    <property type="protein sequence ID" value="SBS64700.1"/>
    <property type="molecule type" value="Genomic_DNA"/>
</dbReference>
<protein>
    <recommendedName>
        <fullName evidence="3">Redox protein</fullName>
    </recommendedName>
</protein>
<dbReference type="SUPFAM" id="SSF52833">
    <property type="entry name" value="Thioredoxin-like"/>
    <property type="match status" value="1"/>
</dbReference>
<dbReference type="GO" id="GO:0015035">
    <property type="term" value="F:protein-disulfide reductase activity"/>
    <property type="evidence" value="ECO:0007669"/>
    <property type="project" value="InterPro"/>
</dbReference>
<dbReference type="PANTHER" id="PTHR34290">
    <property type="entry name" value="SI:CH73-390P7.2"/>
    <property type="match status" value="1"/>
</dbReference>
<dbReference type="InterPro" id="IPR044691">
    <property type="entry name" value="DCC1_Trx"/>
</dbReference>
<reference evidence="2" key="1">
    <citation type="submission" date="2016-06" db="EMBL/GenBank/DDBJ databases">
        <authorList>
            <person name="Rodrigo-Torres Lidia"/>
            <person name="Arahal R.David."/>
        </authorList>
    </citation>
    <scope>NUCLEOTIDE SEQUENCE [LARGE SCALE GENOMIC DNA]</scope>
    <source>
        <strain evidence="2">CECT 7223</strain>
    </source>
</reference>
<evidence type="ECO:0000313" key="2">
    <source>
        <dbReference type="Proteomes" id="UP000092876"/>
    </source>
</evidence>
<evidence type="ECO:0000313" key="1">
    <source>
        <dbReference type="EMBL" id="SBS64700.1"/>
    </source>
</evidence>
<dbReference type="InterPro" id="IPR007263">
    <property type="entry name" value="DCC1-like"/>
</dbReference>
<dbReference type="Pfam" id="PF04134">
    <property type="entry name" value="DCC1-like"/>
    <property type="match status" value="1"/>
</dbReference>
<name>A0A1C3ITH4_9VIBR</name>
<organism evidence="1 2">
    <name type="scientific">Vibrio atlanticus</name>
    <dbReference type="NCBI Taxonomy" id="693153"/>
    <lineage>
        <taxon>Bacteria</taxon>
        <taxon>Pseudomonadati</taxon>
        <taxon>Pseudomonadota</taxon>
        <taxon>Gammaproteobacteria</taxon>
        <taxon>Vibrionales</taxon>
        <taxon>Vibrionaceae</taxon>
        <taxon>Vibrio</taxon>
    </lineage>
</organism>
<dbReference type="AlphaFoldDB" id="A0A1C3ITH4"/>
<dbReference type="Proteomes" id="UP000092876">
    <property type="component" value="Unassembled WGS sequence"/>
</dbReference>
<sequence>MIGEQTMTQLTIFYDGTCPLCAKEMAALAKHDTENKIQTIDIYSEAFSDYPQIEAYAANTILHALDENGKLLLGLDVTYQAWRLVGKGWLYAPLRWAIFKPVADWCYLRFAKNRYKVSFWLTGKSRCDGNSCTK</sequence>